<feature type="region of interest" description="Disordered" evidence="1">
    <location>
        <begin position="158"/>
        <end position="218"/>
    </location>
</feature>
<gene>
    <name evidence="2" type="ORF">M0813_18266</name>
</gene>
<organism evidence="2 3">
    <name type="scientific">Anaeramoeba flamelloides</name>
    <dbReference type="NCBI Taxonomy" id="1746091"/>
    <lineage>
        <taxon>Eukaryota</taxon>
        <taxon>Metamonada</taxon>
        <taxon>Anaeramoebidae</taxon>
        <taxon>Anaeramoeba</taxon>
    </lineage>
</organism>
<evidence type="ECO:0000256" key="1">
    <source>
        <dbReference type="SAM" id="MobiDB-lite"/>
    </source>
</evidence>
<evidence type="ECO:0008006" key="4">
    <source>
        <dbReference type="Google" id="ProtNLM"/>
    </source>
</evidence>
<name>A0ABQ8YT02_9EUKA</name>
<accession>A0ABQ8YT02</accession>
<feature type="compositionally biased region" description="Basic and acidic residues" evidence="1">
    <location>
        <begin position="193"/>
        <end position="218"/>
    </location>
</feature>
<protein>
    <recommendedName>
        <fullName evidence="4">PAS domain-containing protein</fullName>
    </recommendedName>
</protein>
<dbReference type="EMBL" id="JAOAOG010000122">
    <property type="protein sequence ID" value="KAJ6247632.1"/>
    <property type="molecule type" value="Genomic_DNA"/>
</dbReference>
<keyword evidence="3" id="KW-1185">Reference proteome</keyword>
<evidence type="ECO:0000313" key="2">
    <source>
        <dbReference type="EMBL" id="KAJ6247632.1"/>
    </source>
</evidence>
<dbReference type="Proteomes" id="UP001150062">
    <property type="component" value="Unassembled WGS sequence"/>
</dbReference>
<proteinExistence type="predicted"/>
<feature type="compositionally biased region" description="Polar residues" evidence="1">
    <location>
        <begin position="161"/>
        <end position="188"/>
    </location>
</feature>
<evidence type="ECO:0000313" key="3">
    <source>
        <dbReference type="Proteomes" id="UP001150062"/>
    </source>
</evidence>
<reference evidence="2" key="1">
    <citation type="submission" date="2022-08" db="EMBL/GenBank/DDBJ databases">
        <title>Novel sulfate-reducing endosymbionts in the free-living metamonad Anaeramoeba.</title>
        <authorList>
            <person name="Jerlstrom-Hultqvist J."/>
            <person name="Cepicka I."/>
            <person name="Gallot-Lavallee L."/>
            <person name="Salas-Leiva D."/>
            <person name="Curtis B.A."/>
            <person name="Zahonova K."/>
            <person name="Pipaliya S."/>
            <person name="Dacks J."/>
            <person name="Roger A.J."/>
        </authorList>
    </citation>
    <scope>NUCLEOTIDE SEQUENCE</scope>
    <source>
        <strain evidence="2">Schooner1</strain>
    </source>
</reference>
<sequence length="329" mass="38241">MGNSSKSHNIKARHFKKYLKGLEESTLPVCIINDEGKITHITPNFLKEVGWEGKEHLFKNHKPGGISAKFQKHFNCDTQLAIQLVGKNILSSEEGIFTCPWDGVTQTGETNPLWIYSTLIIIKGNQFIQAIFKKRKEMENGEIQQPVKIDEKILKAHVSDSHSQTSKEQSNLSEVDSDNQNIDINQTNKSKKEKTSTVKNEKKNKEDDQNTKLKSKDAKTHIIHDLEEESIIDDLVDKIKKKVRSMDNLDFEVSLTKDINQLVSLFHESKKKSNDQIDTFELKLRTQKYKNRKKIQDTEEYYQKQYSRITKENQILKEKISKLYLYEQK</sequence>
<comment type="caution">
    <text evidence="2">The sequence shown here is derived from an EMBL/GenBank/DDBJ whole genome shotgun (WGS) entry which is preliminary data.</text>
</comment>